<dbReference type="NCBIfam" id="NF008769">
    <property type="entry name" value="PRK11798.2-5"/>
    <property type="match status" value="1"/>
</dbReference>
<keyword evidence="3" id="KW-1185">Reference proteome</keyword>
<dbReference type="PANTHER" id="PTHR37486:SF1">
    <property type="entry name" value="STRINGENT STARVATION PROTEIN B"/>
    <property type="match status" value="1"/>
</dbReference>
<name>A0A318J6W5_9BURK</name>
<accession>A0A318J6W5</accession>
<gene>
    <name evidence="2" type="ORF">DFR42_106267</name>
</gene>
<sequence length="163" mass="17999">MQEISTKPYFMRAIYEWCTDNGFTPYMAVKVNHAARVPMEFVRNGEIVLNISFGATSGLKMDNDAVAFKARFGGVSREIYVPVENVLAVYASENGQGMAFEVDLSEAEEENEEVAAEVEENTKPVLGLASVKSTPAPVENQVSTDEIKKSEKKSEKPSLKIIK</sequence>
<proteinExistence type="predicted"/>
<evidence type="ECO:0000313" key="3">
    <source>
        <dbReference type="Proteomes" id="UP000247792"/>
    </source>
</evidence>
<dbReference type="Pfam" id="PF04386">
    <property type="entry name" value="SspB"/>
    <property type="match status" value="1"/>
</dbReference>
<feature type="compositionally biased region" description="Acidic residues" evidence="1">
    <location>
        <begin position="109"/>
        <end position="119"/>
    </location>
</feature>
<dbReference type="AlphaFoldDB" id="A0A318J6W5"/>
<dbReference type="RefSeq" id="WP_110256518.1">
    <property type="nucleotide sequence ID" value="NZ_QJKB01000006.1"/>
</dbReference>
<feature type="region of interest" description="Disordered" evidence="1">
    <location>
        <begin position="109"/>
        <end position="163"/>
    </location>
</feature>
<dbReference type="Gene3D" id="2.30.30.220">
    <property type="entry name" value="SspB-like"/>
    <property type="match status" value="1"/>
</dbReference>
<reference evidence="2 3" key="1">
    <citation type="submission" date="2018-05" db="EMBL/GenBank/DDBJ databases">
        <title>Genomic Encyclopedia of Type Strains, Phase IV (KMG-IV): sequencing the most valuable type-strain genomes for metagenomic binning, comparative biology and taxonomic classification.</title>
        <authorList>
            <person name="Goeker M."/>
        </authorList>
    </citation>
    <scope>NUCLEOTIDE SEQUENCE [LARGE SCALE GENOMIC DNA]</scope>
    <source>
        <strain evidence="2 3">DSM 19792</strain>
    </source>
</reference>
<evidence type="ECO:0000256" key="1">
    <source>
        <dbReference type="SAM" id="MobiDB-lite"/>
    </source>
</evidence>
<dbReference type="EMBL" id="QJKB01000006">
    <property type="protein sequence ID" value="PXX42088.1"/>
    <property type="molecule type" value="Genomic_DNA"/>
</dbReference>
<dbReference type="InterPro" id="IPR007481">
    <property type="entry name" value="SspB"/>
</dbReference>
<dbReference type="Proteomes" id="UP000247792">
    <property type="component" value="Unassembled WGS sequence"/>
</dbReference>
<protein>
    <submittedName>
        <fullName evidence="2">Stringent starvation protein B</fullName>
    </submittedName>
</protein>
<dbReference type="SUPFAM" id="SSF101738">
    <property type="entry name" value="SspB-like"/>
    <property type="match status" value="1"/>
</dbReference>
<dbReference type="PANTHER" id="PTHR37486">
    <property type="entry name" value="STRINGENT STARVATION PROTEIN B"/>
    <property type="match status" value="1"/>
</dbReference>
<dbReference type="OrthoDB" id="9797358at2"/>
<feature type="compositionally biased region" description="Basic and acidic residues" evidence="1">
    <location>
        <begin position="145"/>
        <end position="163"/>
    </location>
</feature>
<evidence type="ECO:0000313" key="2">
    <source>
        <dbReference type="EMBL" id="PXX42088.1"/>
    </source>
</evidence>
<dbReference type="PIRSF" id="PIRSF005276">
    <property type="entry name" value="SspB"/>
    <property type="match status" value="1"/>
</dbReference>
<organism evidence="2 3">
    <name type="scientific">Undibacterium pigrum</name>
    <dbReference type="NCBI Taxonomy" id="401470"/>
    <lineage>
        <taxon>Bacteria</taxon>
        <taxon>Pseudomonadati</taxon>
        <taxon>Pseudomonadota</taxon>
        <taxon>Betaproteobacteria</taxon>
        <taxon>Burkholderiales</taxon>
        <taxon>Oxalobacteraceae</taxon>
        <taxon>Undibacterium</taxon>
    </lineage>
</organism>
<comment type="caution">
    <text evidence="2">The sequence shown here is derived from an EMBL/GenBank/DDBJ whole genome shotgun (WGS) entry which is preliminary data.</text>
</comment>
<dbReference type="GO" id="GO:0005840">
    <property type="term" value="C:ribosome"/>
    <property type="evidence" value="ECO:0007669"/>
    <property type="project" value="TreeGrafter"/>
</dbReference>
<dbReference type="InterPro" id="IPR036760">
    <property type="entry name" value="SspB-like_sf"/>
</dbReference>
<dbReference type="GO" id="GO:0005829">
    <property type="term" value="C:cytosol"/>
    <property type="evidence" value="ECO:0007669"/>
    <property type="project" value="TreeGrafter"/>
</dbReference>
<dbReference type="GO" id="GO:0045732">
    <property type="term" value="P:positive regulation of protein catabolic process"/>
    <property type="evidence" value="ECO:0007669"/>
    <property type="project" value="TreeGrafter"/>
</dbReference>